<keyword evidence="4 11" id="KW-0732">Signal</keyword>
<evidence type="ECO:0000256" key="8">
    <source>
        <dbReference type="ARBA" id="ARBA00023228"/>
    </source>
</evidence>
<dbReference type="InterPro" id="IPR005199">
    <property type="entry name" value="Glyco_hydro_79"/>
</dbReference>
<feature type="chain" id="PRO_5042172095" description="Heparanase-like protein 3" evidence="11">
    <location>
        <begin position="27"/>
        <end position="537"/>
    </location>
</feature>
<dbReference type="InterPro" id="IPR017853">
    <property type="entry name" value="GH"/>
</dbReference>
<dbReference type="PANTHER" id="PTHR14363:SF17">
    <property type="entry name" value="HEPARANASE-LIKE PROTEIN 3"/>
    <property type="match status" value="1"/>
</dbReference>
<dbReference type="FunFam" id="3.20.20.80:FF:000023">
    <property type="entry name" value="heparanase-like protein 3"/>
    <property type="match status" value="1"/>
</dbReference>
<reference evidence="12" key="1">
    <citation type="journal article" date="2016" name="Nat. Genet.">
        <title>A high-quality carrot genome assembly provides new insights into carotenoid accumulation and asterid genome evolution.</title>
        <authorList>
            <person name="Iorizzo M."/>
            <person name="Ellison S."/>
            <person name="Senalik D."/>
            <person name="Zeng P."/>
            <person name="Satapoomin P."/>
            <person name="Huang J."/>
            <person name="Bowman M."/>
            <person name="Iovene M."/>
            <person name="Sanseverino W."/>
            <person name="Cavagnaro P."/>
            <person name="Yildiz M."/>
            <person name="Macko-Podgorni A."/>
            <person name="Moranska E."/>
            <person name="Grzebelus E."/>
            <person name="Grzebelus D."/>
            <person name="Ashrafi H."/>
            <person name="Zheng Z."/>
            <person name="Cheng S."/>
            <person name="Spooner D."/>
            <person name="Van Deynze A."/>
            <person name="Simon P."/>
        </authorList>
    </citation>
    <scope>NUCLEOTIDE SEQUENCE</scope>
    <source>
        <tissue evidence="12">Leaf</tissue>
    </source>
</reference>
<dbReference type="GO" id="GO:0009505">
    <property type="term" value="C:plant-type cell wall"/>
    <property type="evidence" value="ECO:0007669"/>
    <property type="project" value="TreeGrafter"/>
</dbReference>
<comment type="function">
    <text evidence="10">Endoglycosidase which is a cell surface and extracellular matrix-degrading enzyme. Cleaves heparan sulfate proteoglycans (HSPGs) into heparan sulfate side chains and core proteoglycans.</text>
</comment>
<keyword evidence="5" id="KW-0378">Hydrolase</keyword>
<dbReference type="AlphaFoldDB" id="A0AAF0X3P4"/>
<dbReference type="Gene3D" id="3.20.20.80">
    <property type="entry name" value="Glycosidases"/>
    <property type="match status" value="1"/>
</dbReference>
<dbReference type="Pfam" id="PF03662">
    <property type="entry name" value="Glyco_hydro_79n"/>
    <property type="match status" value="1"/>
</dbReference>
<evidence type="ECO:0000256" key="6">
    <source>
        <dbReference type="ARBA" id="ARBA00023136"/>
    </source>
</evidence>
<reference evidence="12" key="2">
    <citation type="submission" date="2022-03" db="EMBL/GenBank/DDBJ databases">
        <title>Draft title - Genomic analysis of global carrot germplasm unveils the trajectory of domestication and the origin of high carotenoid orange carrot.</title>
        <authorList>
            <person name="Iorizzo M."/>
            <person name="Ellison S."/>
            <person name="Senalik D."/>
            <person name="Macko-Podgorni A."/>
            <person name="Grzebelus D."/>
            <person name="Bostan H."/>
            <person name="Rolling W."/>
            <person name="Curaba J."/>
            <person name="Simon P."/>
        </authorList>
    </citation>
    <scope>NUCLEOTIDE SEQUENCE</scope>
    <source>
        <tissue evidence="12">Leaf</tissue>
    </source>
</reference>
<keyword evidence="8" id="KW-0458">Lysosome</keyword>
<evidence type="ECO:0000256" key="2">
    <source>
        <dbReference type="ARBA" id="ARBA00009800"/>
    </source>
</evidence>
<organism evidence="12 13">
    <name type="scientific">Daucus carota subsp. sativus</name>
    <name type="common">Carrot</name>
    <dbReference type="NCBI Taxonomy" id="79200"/>
    <lineage>
        <taxon>Eukaryota</taxon>
        <taxon>Viridiplantae</taxon>
        <taxon>Streptophyta</taxon>
        <taxon>Embryophyta</taxon>
        <taxon>Tracheophyta</taxon>
        <taxon>Spermatophyta</taxon>
        <taxon>Magnoliopsida</taxon>
        <taxon>eudicotyledons</taxon>
        <taxon>Gunneridae</taxon>
        <taxon>Pentapetalae</taxon>
        <taxon>asterids</taxon>
        <taxon>campanulids</taxon>
        <taxon>Apiales</taxon>
        <taxon>Apiaceae</taxon>
        <taxon>Apioideae</taxon>
        <taxon>Scandiceae</taxon>
        <taxon>Daucinae</taxon>
        <taxon>Daucus</taxon>
        <taxon>Daucus sect. Daucus</taxon>
    </lineage>
</organism>
<dbReference type="EMBL" id="CP093347">
    <property type="protein sequence ID" value="WOH00993.1"/>
    <property type="molecule type" value="Genomic_DNA"/>
</dbReference>
<feature type="signal peptide" evidence="11">
    <location>
        <begin position="1"/>
        <end position="26"/>
    </location>
</feature>
<evidence type="ECO:0000256" key="1">
    <source>
        <dbReference type="ARBA" id="ARBA00004613"/>
    </source>
</evidence>
<keyword evidence="7" id="KW-0325">Glycoprotein</keyword>
<evidence type="ECO:0008006" key="14">
    <source>
        <dbReference type="Google" id="ProtNLM"/>
    </source>
</evidence>
<sequence length="537" mass="59636">MGCLGLPMRILMLVCFIHLFFISVCSQDDSTTTGTVSVDGRNAIAVVDDDYVCATLDWWPPEKCDYGTCSWGKTSLLTLDLSNEIFLKAIKAFSPLKIRLGGSLQDKLIYETEDHAQPCTPFVNKSSEIFGFAQGCLPLHRWDELNLFFQKSGAKIIFGLNALNGRSIRSGSAVGKWDSTNAESFIQYTVKKNYRIQGWEFGNELSGTGIGVRVAADQYSLDTISLINLVQDIYKGEEFQPQIIAPGGFFDANWFKEFVSKTPKLNAVTHHIYNLGAGVDQHLVERILDPSYLDGIADTFKQLQSIVKSSQASAWVGESGGAYNSGHDLVSNAFVYSFWYLDQLGMAATYDTKTYCRQTLIGGNYGLLNTQSFVPNPDFYSALLWHRLMGRKVLSTSFSGTKKLRAYTHCAKQSNGITMLLINLDNSTTVQITPTFSKTSSQKSKQGFQYQRSKLLMQLTGDEIDRRKTRKEYHLTAKDGDLHSQTMLLNGRPLTLTSSGDIPPLVPVDVKVSEPISVAPYSIVFVHLPNVLLPACK</sequence>
<keyword evidence="3" id="KW-0964">Secreted</keyword>
<accession>A0AAF0X3P4</accession>
<evidence type="ECO:0000256" key="10">
    <source>
        <dbReference type="ARBA" id="ARBA00055929"/>
    </source>
</evidence>
<keyword evidence="13" id="KW-1185">Reference proteome</keyword>
<dbReference type="GO" id="GO:0005576">
    <property type="term" value="C:extracellular region"/>
    <property type="evidence" value="ECO:0007669"/>
    <property type="project" value="UniProtKB-SubCell"/>
</dbReference>
<evidence type="ECO:0000256" key="4">
    <source>
        <dbReference type="ARBA" id="ARBA00022729"/>
    </source>
</evidence>
<comment type="similarity">
    <text evidence="2">Belongs to the glycosyl hydrolase 79 family.</text>
</comment>
<keyword evidence="6" id="KW-0472">Membrane</keyword>
<evidence type="ECO:0000313" key="12">
    <source>
        <dbReference type="EMBL" id="WOH00993.1"/>
    </source>
</evidence>
<dbReference type="SUPFAM" id="SSF51445">
    <property type="entry name" value="(Trans)glycosidases"/>
    <property type="match status" value="1"/>
</dbReference>
<evidence type="ECO:0000256" key="3">
    <source>
        <dbReference type="ARBA" id="ARBA00022525"/>
    </source>
</evidence>
<protein>
    <recommendedName>
        <fullName evidence="14">Heparanase-like protein 3</fullName>
    </recommendedName>
</protein>
<evidence type="ECO:0000256" key="9">
    <source>
        <dbReference type="ARBA" id="ARBA00023765"/>
    </source>
</evidence>
<dbReference type="GO" id="GO:0005765">
    <property type="term" value="C:lysosomal membrane"/>
    <property type="evidence" value="ECO:0007669"/>
    <property type="project" value="UniProtKB-SubCell"/>
</dbReference>
<gene>
    <name evidence="12" type="ORF">DCAR_0520371</name>
</gene>
<evidence type="ECO:0000256" key="11">
    <source>
        <dbReference type="SAM" id="SignalP"/>
    </source>
</evidence>
<comment type="subcellular location">
    <subcellularLocation>
        <location evidence="9">Lysosome membrane</location>
        <topology evidence="9">Peripheral membrane protein</topology>
    </subcellularLocation>
    <subcellularLocation>
        <location evidence="1">Secreted</location>
    </subcellularLocation>
</comment>
<dbReference type="GO" id="GO:0004566">
    <property type="term" value="F:beta-glucuronidase activity"/>
    <property type="evidence" value="ECO:0007669"/>
    <property type="project" value="TreeGrafter"/>
</dbReference>
<name>A0AAF0X3P4_DAUCS</name>
<dbReference type="PANTHER" id="PTHR14363">
    <property type="entry name" value="HEPARANASE-RELATED"/>
    <property type="match status" value="1"/>
</dbReference>
<dbReference type="Proteomes" id="UP000077755">
    <property type="component" value="Chromosome 5"/>
</dbReference>
<evidence type="ECO:0000256" key="5">
    <source>
        <dbReference type="ARBA" id="ARBA00022801"/>
    </source>
</evidence>
<evidence type="ECO:0000313" key="13">
    <source>
        <dbReference type="Proteomes" id="UP000077755"/>
    </source>
</evidence>
<evidence type="ECO:0000256" key="7">
    <source>
        <dbReference type="ARBA" id="ARBA00023180"/>
    </source>
</evidence>
<proteinExistence type="inferred from homology"/>